<dbReference type="AlphaFoldDB" id="A0A317G1J3"/>
<name>A0A317G1J3_BUTFI</name>
<gene>
    <name evidence="2" type="ORF">CPT75_03940</name>
</gene>
<protein>
    <submittedName>
        <fullName evidence="2">DUF402 domain-containing protein</fullName>
    </submittedName>
</protein>
<comment type="caution">
    <text evidence="2">The sequence shown here is derived from an EMBL/GenBank/DDBJ whole genome shotgun (WGS) entry which is preliminary data.</text>
</comment>
<evidence type="ECO:0000259" key="1">
    <source>
        <dbReference type="Pfam" id="PF04167"/>
    </source>
</evidence>
<dbReference type="Proteomes" id="UP000245488">
    <property type="component" value="Chromosome"/>
</dbReference>
<accession>A0A317G1J3</accession>
<evidence type="ECO:0000313" key="2">
    <source>
        <dbReference type="EMBL" id="PWT26332.1"/>
    </source>
</evidence>
<feature type="domain" description="DUF402" evidence="1">
    <location>
        <begin position="8"/>
        <end position="146"/>
    </location>
</feature>
<proteinExistence type="predicted"/>
<dbReference type="RefSeq" id="WP_092043183.1">
    <property type="nucleotide sequence ID" value="NZ_CM009896.1"/>
</dbReference>
<dbReference type="EMBL" id="NXNG01000001">
    <property type="protein sequence ID" value="PWT26332.1"/>
    <property type="molecule type" value="Genomic_DNA"/>
</dbReference>
<reference evidence="2 3" key="1">
    <citation type="submission" date="2017-09" db="EMBL/GenBank/DDBJ databases">
        <title>High-quality draft genome sequence of Butyrivibrio fibrisolvens INBov1, isolated from cow rumen.</title>
        <authorList>
            <person name="Rodriguez Hernaez J."/>
            <person name="Rivarola M."/>
            <person name="Paniego N."/>
            <person name="Cravero S."/>
            <person name="Ceron Cucchi M."/>
            <person name="Martinez M.C."/>
        </authorList>
    </citation>
    <scope>NUCLEOTIDE SEQUENCE [LARGE SCALE GENOMIC DNA]</scope>
    <source>
        <strain evidence="2 3">INBov1</strain>
    </source>
</reference>
<evidence type="ECO:0000313" key="3">
    <source>
        <dbReference type="Proteomes" id="UP000245488"/>
    </source>
</evidence>
<keyword evidence="3" id="KW-1185">Reference proteome</keyword>
<organism evidence="2 3">
    <name type="scientific">Butyrivibrio fibrisolvens</name>
    <dbReference type="NCBI Taxonomy" id="831"/>
    <lineage>
        <taxon>Bacteria</taxon>
        <taxon>Bacillati</taxon>
        <taxon>Bacillota</taxon>
        <taxon>Clostridia</taxon>
        <taxon>Lachnospirales</taxon>
        <taxon>Lachnospiraceae</taxon>
        <taxon>Butyrivibrio</taxon>
    </lineage>
</organism>
<dbReference type="InterPro" id="IPR007295">
    <property type="entry name" value="DUF402"/>
</dbReference>
<sequence>MDNPILYRKRIIPDECIKLKDDVILYHDSNMIMTSWRAFRPKDYLSYGYSCYFLDHGFKMSKFYRSDDTFSRWYFDIVSFQEGPEKGSIMVVDLLADVIVYPDHSFKVVDLDELADALNKNLITSGQMQECLENLDRLLKIIYEGKLSDLIMPLELQISRSQSASNATSKPLSL</sequence>
<dbReference type="Pfam" id="PF04167">
    <property type="entry name" value="DUF402"/>
    <property type="match status" value="1"/>
</dbReference>
<dbReference type="SUPFAM" id="SSF159234">
    <property type="entry name" value="FomD-like"/>
    <property type="match status" value="1"/>
</dbReference>
<dbReference type="Gene3D" id="2.40.380.10">
    <property type="entry name" value="FomD-like"/>
    <property type="match status" value="1"/>
</dbReference>
<dbReference type="InterPro" id="IPR035930">
    <property type="entry name" value="FomD-like_sf"/>
</dbReference>